<organism evidence="1 2">
    <name type="scientific">Caerostris extrusa</name>
    <name type="common">Bark spider</name>
    <name type="synonym">Caerostris bankana</name>
    <dbReference type="NCBI Taxonomy" id="172846"/>
    <lineage>
        <taxon>Eukaryota</taxon>
        <taxon>Metazoa</taxon>
        <taxon>Ecdysozoa</taxon>
        <taxon>Arthropoda</taxon>
        <taxon>Chelicerata</taxon>
        <taxon>Arachnida</taxon>
        <taxon>Araneae</taxon>
        <taxon>Araneomorphae</taxon>
        <taxon>Entelegynae</taxon>
        <taxon>Araneoidea</taxon>
        <taxon>Araneidae</taxon>
        <taxon>Caerostris</taxon>
    </lineage>
</organism>
<dbReference type="SUPFAM" id="SSF56512">
    <property type="entry name" value="Nitric oxide (NO) synthase oxygenase domain"/>
    <property type="match status" value="1"/>
</dbReference>
<dbReference type="AlphaFoldDB" id="A0AAV4PRW9"/>
<dbReference type="InterPro" id="IPR044943">
    <property type="entry name" value="NOS_dom_1"/>
</dbReference>
<sequence>MIIEKIPDFKMPSKCPFMQQSETGVKLTNFTSGKRITDVLHQRSVPIKCSESSCMGSLMGGQSGDPGVRTKEELLDEALKFQEQYVSSIKSKPSCLTMSSIY</sequence>
<name>A0AAV4PRW9_CAEEX</name>
<protein>
    <submittedName>
        <fullName evidence="1">Nitric-oxide synthase</fullName>
    </submittedName>
</protein>
<keyword evidence="2" id="KW-1185">Reference proteome</keyword>
<dbReference type="EMBL" id="BPLR01005078">
    <property type="protein sequence ID" value="GIX99685.1"/>
    <property type="molecule type" value="Genomic_DNA"/>
</dbReference>
<dbReference type="GO" id="GO:0006809">
    <property type="term" value="P:nitric oxide biosynthetic process"/>
    <property type="evidence" value="ECO:0007669"/>
    <property type="project" value="InterPro"/>
</dbReference>
<evidence type="ECO:0000313" key="2">
    <source>
        <dbReference type="Proteomes" id="UP001054945"/>
    </source>
</evidence>
<proteinExistence type="predicted"/>
<comment type="caution">
    <text evidence="1">The sequence shown here is derived from an EMBL/GenBank/DDBJ whole genome shotgun (WGS) entry which is preliminary data.</text>
</comment>
<dbReference type="Gene3D" id="3.90.340.10">
    <property type="entry name" value="Nitric Oxide Synthase, Chain A, domain 1"/>
    <property type="match status" value="1"/>
</dbReference>
<dbReference type="InterPro" id="IPR036119">
    <property type="entry name" value="NOS_N_sf"/>
</dbReference>
<reference evidence="1 2" key="1">
    <citation type="submission" date="2021-06" db="EMBL/GenBank/DDBJ databases">
        <title>Caerostris extrusa draft genome.</title>
        <authorList>
            <person name="Kono N."/>
            <person name="Arakawa K."/>
        </authorList>
    </citation>
    <scope>NUCLEOTIDE SEQUENCE [LARGE SCALE GENOMIC DNA]</scope>
</reference>
<accession>A0AAV4PRW9</accession>
<dbReference type="Proteomes" id="UP001054945">
    <property type="component" value="Unassembled WGS sequence"/>
</dbReference>
<gene>
    <name evidence="1" type="primary">Nos2</name>
    <name evidence="1" type="ORF">CEXT_289491</name>
</gene>
<dbReference type="GO" id="GO:0004517">
    <property type="term" value="F:nitric-oxide synthase activity"/>
    <property type="evidence" value="ECO:0007669"/>
    <property type="project" value="InterPro"/>
</dbReference>
<evidence type="ECO:0000313" key="1">
    <source>
        <dbReference type="EMBL" id="GIX99685.1"/>
    </source>
</evidence>